<evidence type="ECO:0008006" key="4">
    <source>
        <dbReference type="Google" id="ProtNLM"/>
    </source>
</evidence>
<dbReference type="Gene3D" id="2.60.40.10">
    <property type="entry name" value="Immunoglobulins"/>
    <property type="match status" value="1"/>
</dbReference>
<comment type="caution">
    <text evidence="2">The sequence shown here is derived from an EMBL/GenBank/DDBJ whole genome shotgun (WGS) entry which is preliminary data.</text>
</comment>
<accession>A0ABW6UH35</accession>
<dbReference type="RefSeq" id="WP_387886685.1">
    <property type="nucleotide sequence ID" value="NZ_JBIAWJ010000006.1"/>
</dbReference>
<reference evidence="2 3" key="1">
    <citation type="submission" date="2024-10" db="EMBL/GenBank/DDBJ databases">
        <title>The Natural Products Discovery Center: Release of the First 8490 Sequenced Strains for Exploring Actinobacteria Biosynthetic Diversity.</title>
        <authorList>
            <person name="Kalkreuter E."/>
            <person name="Kautsar S.A."/>
            <person name="Yang D."/>
            <person name="Bader C.D."/>
            <person name="Teijaro C.N."/>
            <person name="Fluegel L."/>
            <person name="Davis C.M."/>
            <person name="Simpson J.R."/>
            <person name="Lauterbach L."/>
            <person name="Steele A.D."/>
            <person name="Gui C."/>
            <person name="Meng S."/>
            <person name="Li G."/>
            <person name="Viehrig K."/>
            <person name="Ye F."/>
            <person name="Su P."/>
            <person name="Kiefer A.F."/>
            <person name="Nichols A."/>
            <person name="Cepeda A.J."/>
            <person name="Yan W."/>
            <person name="Fan B."/>
            <person name="Jiang Y."/>
            <person name="Adhikari A."/>
            <person name="Zheng C.-J."/>
            <person name="Schuster L."/>
            <person name="Cowan T.M."/>
            <person name="Smanski M.J."/>
            <person name="Chevrette M.G."/>
            <person name="De Carvalho L.P.S."/>
            <person name="Shen B."/>
        </authorList>
    </citation>
    <scope>NUCLEOTIDE SEQUENCE [LARGE SCALE GENOMIC DNA]</scope>
    <source>
        <strain evidence="2 3">NPDC001390</strain>
    </source>
</reference>
<sequence>MTRLRISPRARAALASSLTASALLTVGAAGPASAGSDQLWTYSEPYELVLPGAYEDAPGPERTVALKVTHDNTNNQVGAGRISVDAGDLAAFAKVTWPANCTPETDATAVCDVPALTGTDAVTAAVLKVSALAHAPEGGEGNLRYTAVAGALTSPQGETRVTVGNGPDLALSESPRQDGVTPGSRITVPATLGNNGNRTADGALLRLFASRGITFAERPANCEYRDTEVGTEALCVLDEPIAPGQSSTLTSPLKVGENALYERYDYSVEPYSDAALEAARAGRTYTRGTGAELEAQPARALGTAAAGTPVPDLDPQDNYRTVIIHATNTADLKLIGSRIDGTVGDTVRADVTVRNRGPAWIASLGAGEPAATVDVRIPSGTTVTAKPEECYARTEDGEWLEEQRGAPRYFCATPIYLNERATHTFSFDLRVDRDGTFRSTVAIDNDQYEPPIRSFDPDLANNSAALVVRGLTPNGEAG</sequence>
<keyword evidence="3" id="KW-1185">Reference proteome</keyword>
<evidence type="ECO:0000256" key="1">
    <source>
        <dbReference type="SAM" id="SignalP"/>
    </source>
</evidence>
<name>A0ABW6UH35_9ACTN</name>
<proteinExistence type="predicted"/>
<dbReference type="InterPro" id="IPR013783">
    <property type="entry name" value="Ig-like_fold"/>
</dbReference>
<protein>
    <recommendedName>
        <fullName evidence="4">DUF11 domain-containing protein</fullName>
    </recommendedName>
</protein>
<organism evidence="2 3">
    <name type="scientific">Streptomyces bluensis</name>
    <dbReference type="NCBI Taxonomy" id="33897"/>
    <lineage>
        <taxon>Bacteria</taxon>
        <taxon>Bacillati</taxon>
        <taxon>Actinomycetota</taxon>
        <taxon>Actinomycetes</taxon>
        <taxon>Kitasatosporales</taxon>
        <taxon>Streptomycetaceae</taxon>
        <taxon>Streptomyces</taxon>
    </lineage>
</organism>
<evidence type="ECO:0000313" key="2">
    <source>
        <dbReference type="EMBL" id="MFF4522727.1"/>
    </source>
</evidence>
<dbReference type="Proteomes" id="UP001602058">
    <property type="component" value="Unassembled WGS sequence"/>
</dbReference>
<feature type="chain" id="PRO_5045537662" description="DUF11 domain-containing protein" evidence="1">
    <location>
        <begin position="35"/>
        <end position="478"/>
    </location>
</feature>
<keyword evidence="1" id="KW-0732">Signal</keyword>
<gene>
    <name evidence="2" type="ORF">ACFY1D_15080</name>
</gene>
<dbReference type="EMBL" id="JBIAWJ010000006">
    <property type="protein sequence ID" value="MFF4522727.1"/>
    <property type="molecule type" value="Genomic_DNA"/>
</dbReference>
<feature type="signal peptide" evidence="1">
    <location>
        <begin position="1"/>
        <end position="34"/>
    </location>
</feature>
<evidence type="ECO:0000313" key="3">
    <source>
        <dbReference type="Proteomes" id="UP001602058"/>
    </source>
</evidence>